<dbReference type="PROSITE" id="PS51257">
    <property type="entry name" value="PROKAR_LIPOPROTEIN"/>
    <property type="match status" value="1"/>
</dbReference>
<name>A5G4S4_GEOUR</name>
<dbReference type="AlphaFoldDB" id="A5G4S4"/>
<dbReference type="EMBL" id="CP000698">
    <property type="protein sequence ID" value="ABQ26792.1"/>
    <property type="molecule type" value="Genomic_DNA"/>
</dbReference>
<organism evidence="2 3">
    <name type="scientific">Geotalea uraniireducens (strain Rf4)</name>
    <name type="common">Geobacter uraniireducens</name>
    <dbReference type="NCBI Taxonomy" id="351605"/>
    <lineage>
        <taxon>Bacteria</taxon>
        <taxon>Pseudomonadati</taxon>
        <taxon>Thermodesulfobacteriota</taxon>
        <taxon>Desulfuromonadia</taxon>
        <taxon>Geobacterales</taxon>
        <taxon>Geobacteraceae</taxon>
        <taxon>Geotalea</taxon>
    </lineage>
</organism>
<dbReference type="Proteomes" id="UP000006695">
    <property type="component" value="Chromosome"/>
</dbReference>
<dbReference type="HOGENOM" id="CLU_468307_0_0_7"/>
<reference evidence="2 3" key="1">
    <citation type="submission" date="2007-05" db="EMBL/GenBank/DDBJ databases">
        <title>Complete sequence of Geobacter uraniireducens Rf4.</title>
        <authorList>
            <consortium name="US DOE Joint Genome Institute"/>
            <person name="Copeland A."/>
            <person name="Lucas S."/>
            <person name="Lapidus A."/>
            <person name="Barry K."/>
            <person name="Detter J.C."/>
            <person name="Glavina del Rio T."/>
            <person name="Hammon N."/>
            <person name="Israni S."/>
            <person name="Dalin E."/>
            <person name="Tice H."/>
            <person name="Pitluck S."/>
            <person name="Chertkov O."/>
            <person name="Brettin T."/>
            <person name="Bruce D."/>
            <person name="Han C."/>
            <person name="Schmutz J."/>
            <person name="Larimer F."/>
            <person name="Land M."/>
            <person name="Hauser L."/>
            <person name="Kyrpides N."/>
            <person name="Mikhailova N."/>
            <person name="Shelobolina E."/>
            <person name="Aklujkar M."/>
            <person name="Lovley D."/>
            <person name="Richardson P."/>
        </authorList>
    </citation>
    <scope>NUCLEOTIDE SEQUENCE [LARGE SCALE GENOMIC DNA]</scope>
    <source>
        <strain evidence="2 3">Rf4</strain>
    </source>
</reference>
<proteinExistence type="predicted"/>
<accession>A5G4S4</accession>
<dbReference type="RefSeq" id="WP_011939469.1">
    <property type="nucleotide sequence ID" value="NC_009483.1"/>
</dbReference>
<gene>
    <name evidence="2" type="ordered locus">Gura_2615</name>
</gene>
<feature type="domain" description="DUF4382" evidence="1">
    <location>
        <begin position="37"/>
        <end position="219"/>
    </location>
</feature>
<evidence type="ECO:0000259" key="1">
    <source>
        <dbReference type="Pfam" id="PF14321"/>
    </source>
</evidence>
<dbReference type="KEGG" id="gur:Gura_2615"/>
<keyword evidence="3" id="KW-1185">Reference proteome</keyword>
<dbReference type="InterPro" id="IPR025491">
    <property type="entry name" value="DUF4382"/>
</dbReference>
<evidence type="ECO:0000313" key="3">
    <source>
        <dbReference type="Proteomes" id="UP000006695"/>
    </source>
</evidence>
<protein>
    <recommendedName>
        <fullName evidence="1">DUF4382 domain-containing protein</fullName>
    </recommendedName>
</protein>
<sequence>MMKKSFSQLWNGLVITILAALLGGCGSLAWDSTTLTTGDVGIDVSYATAPGCKNVWITVKQLWVHTNPVAEITDSGWQKLDFSAKPLTINLSDPALGIDGGGTGVAQLADRLTVLAADYYQIRLFLAATEDPLASSAAAKSLKYNNQVDDIDPGTSVVTSRPLRIPAASQGISIVRDAKSPIVVQAGSYARYAINFNLARDLVKTDRENTGIYEYILKPQPLIINMANVGGIKGSLKTFANMSGFNFVVKVVQAGNEVLSGTPNGINADGNLAFSLYPLPVTKDTYDVVIQGRKTDTFLIHNITVKATNFPVTAESLKSFVNLDPVPIVNGSEYPINFSVKPTGASLSFSRTSSFSSLGASCVECHTGQASVTETYHLDPFNGKFATPLYLSSNPPHIKTFSEKDFKYFAHADNNGAYKVVANALFHKPSADMDITAANAGQTLNSISPLALDTAQGVAVQGTISLGAGAPTAMTKGYVLATHGGMIIDRVEADMSGAGSYSPFTLPAGRFDSYYGLYAFGWNVSSKAAGTGSIDLRKSTTPSSEAEITMLPMN</sequence>
<evidence type="ECO:0000313" key="2">
    <source>
        <dbReference type="EMBL" id="ABQ26792.1"/>
    </source>
</evidence>
<dbReference type="Pfam" id="PF14321">
    <property type="entry name" value="DUF4382"/>
    <property type="match status" value="1"/>
</dbReference>